<evidence type="ECO:0000256" key="1">
    <source>
        <dbReference type="SAM" id="Coils"/>
    </source>
</evidence>
<keyword evidence="3" id="KW-1185">Reference proteome</keyword>
<evidence type="ECO:0000313" key="3">
    <source>
        <dbReference type="Proteomes" id="UP000601435"/>
    </source>
</evidence>
<protein>
    <submittedName>
        <fullName evidence="2">Uncharacterized protein</fullName>
    </submittedName>
</protein>
<dbReference type="Proteomes" id="UP000601435">
    <property type="component" value="Unassembled WGS sequence"/>
</dbReference>
<gene>
    <name evidence="2" type="ORF">SNEC2469_LOCUS4192</name>
</gene>
<comment type="caution">
    <text evidence="2">The sequence shown here is derived from an EMBL/GenBank/DDBJ whole genome shotgun (WGS) entry which is preliminary data.</text>
</comment>
<name>A0A812L086_9DINO</name>
<feature type="coiled-coil region" evidence="1">
    <location>
        <begin position="19"/>
        <end position="50"/>
    </location>
</feature>
<reference evidence="2" key="1">
    <citation type="submission" date="2021-02" db="EMBL/GenBank/DDBJ databases">
        <authorList>
            <person name="Dougan E. K."/>
            <person name="Rhodes N."/>
            <person name="Thang M."/>
            <person name="Chan C."/>
        </authorList>
    </citation>
    <scope>NUCLEOTIDE SEQUENCE</scope>
</reference>
<sequence>MEDLRDQNSEALRTAAANIATLEGSVDSWRQRMDRALKETEQRLSQEVEKRLQPVQDRVVQDIKGVTGALAAEAESLRGKMEQRIADEFRQISGQIQSVHSTALQNHESMGNNVSGLLQRLGAAEISMAEEQGKRELMKRHLEERLDQAREQATVKVSLSFDS</sequence>
<organism evidence="2 3">
    <name type="scientific">Symbiodinium necroappetens</name>
    <dbReference type="NCBI Taxonomy" id="1628268"/>
    <lineage>
        <taxon>Eukaryota</taxon>
        <taxon>Sar</taxon>
        <taxon>Alveolata</taxon>
        <taxon>Dinophyceae</taxon>
        <taxon>Suessiales</taxon>
        <taxon>Symbiodiniaceae</taxon>
        <taxon>Symbiodinium</taxon>
    </lineage>
</organism>
<dbReference type="Gene3D" id="1.20.120.20">
    <property type="entry name" value="Apolipoprotein"/>
    <property type="match status" value="1"/>
</dbReference>
<dbReference type="AlphaFoldDB" id="A0A812L086"/>
<proteinExistence type="predicted"/>
<dbReference type="EMBL" id="CAJNJA010008664">
    <property type="protein sequence ID" value="CAE7239079.1"/>
    <property type="molecule type" value="Genomic_DNA"/>
</dbReference>
<accession>A0A812L086</accession>
<dbReference type="SUPFAM" id="SSF58113">
    <property type="entry name" value="Apolipoprotein A-I"/>
    <property type="match status" value="1"/>
</dbReference>
<keyword evidence="1" id="KW-0175">Coiled coil</keyword>
<evidence type="ECO:0000313" key="2">
    <source>
        <dbReference type="EMBL" id="CAE7239079.1"/>
    </source>
</evidence>